<sequence length="117" mass="13416">MFNSEVDFELEFPFFRALSPEQSFLQIGSDCSPLYQFLFFSRPQIKVMMAGCVLRIATDLDQRNESVESGSVGYFPPIANLVPLCVQTEMLPSIDCTTYLKRRDSSYDHLFERLVAL</sequence>
<reference evidence="1 2" key="1">
    <citation type="submission" date="2021-06" db="EMBL/GenBank/DDBJ databases">
        <title>Caerostris darwini draft genome.</title>
        <authorList>
            <person name="Kono N."/>
            <person name="Arakawa K."/>
        </authorList>
    </citation>
    <scope>NUCLEOTIDE SEQUENCE [LARGE SCALE GENOMIC DNA]</scope>
</reference>
<comment type="caution">
    <text evidence="1">The sequence shown here is derived from an EMBL/GenBank/DDBJ whole genome shotgun (WGS) entry which is preliminary data.</text>
</comment>
<name>A0AAV4NL51_9ARAC</name>
<dbReference type="Proteomes" id="UP001054837">
    <property type="component" value="Unassembled WGS sequence"/>
</dbReference>
<dbReference type="AlphaFoldDB" id="A0AAV4NL51"/>
<organism evidence="1 2">
    <name type="scientific">Caerostris darwini</name>
    <dbReference type="NCBI Taxonomy" id="1538125"/>
    <lineage>
        <taxon>Eukaryota</taxon>
        <taxon>Metazoa</taxon>
        <taxon>Ecdysozoa</taxon>
        <taxon>Arthropoda</taxon>
        <taxon>Chelicerata</taxon>
        <taxon>Arachnida</taxon>
        <taxon>Araneae</taxon>
        <taxon>Araneomorphae</taxon>
        <taxon>Entelegynae</taxon>
        <taxon>Araneoidea</taxon>
        <taxon>Araneidae</taxon>
        <taxon>Caerostris</taxon>
    </lineage>
</organism>
<proteinExistence type="predicted"/>
<evidence type="ECO:0000313" key="2">
    <source>
        <dbReference type="Proteomes" id="UP001054837"/>
    </source>
</evidence>
<protein>
    <submittedName>
        <fullName evidence="1">Uncharacterized protein</fullName>
    </submittedName>
</protein>
<accession>A0AAV4NL51</accession>
<keyword evidence="2" id="KW-1185">Reference proteome</keyword>
<evidence type="ECO:0000313" key="1">
    <source>
        <dbReference type="EMBL" id="GIX85208.1"/>
    </source>
</evidence>
<gene>
    <name evidence="1" type="ORF">CDAR_552351</name>
</gene>
<dbReference type="EMBL" id="BPLQ01001760">
    <property type="protein sequence ID" value="GIX85208.1"/>
    <property type="molecule type" value="Genomic_DNA"/>
</dbReference>